<dbReference type="SUPFAM" id="SSF55785">
    <property type="entry name" value="PYP-like sensor domain (PAS domain)"/>
    <property type="match status" value="1"/>
</dbReference>
<feature type="domain" description="GGDEF" evidence="4">
    <location>
        <begin position="373"/>
        <end position="506"/>
    </location>
</feature>
<dbReference type="SMART" id="SM00091">
    <property type="entry name" value="PAS"/>
    <property type="match status" value="1"/>
</dbReference>
<evidence type="ECO:0000259" key="2">
    <source>
        <dbReference type="PROSITE" id="PS50112"/>
    </source>
</evidence>
<gene>
    <name evidence="5" type="ORF">ASZ90_000182</name>
</gene>
<dbReference type="InterPro" id="IPR001633">
    <property type="entry name" value="EAL_dom"/>
</dbReference>
<dbReference type="SUPFAM" id="SSF141868">
    <property type="entry name" value="EAL domain-like"/>
    <property type="match status" value="1"/>
</dbReference>
<dbReference type="CDD" id="cd01948">
    <property type="entry name" value="EAL"/>
    <property type="match status" value="1"/>
</dbReference>
<dbReference type="Gene3D" id="3.30.70.270">
    <property type="match status" value="1"/>
</dbReference>
<evidence type="ECO:0000313" key="5">
    <source>
        <dbReference type="EMBL" id="KUG29921.1"/>
    </source>
</evidence>
<dbReference type="SMART" id="SM00448">
    <property type="entry name" value="REC"/>
    <property type="match status" value="1"/>
</dbReference>
<sequence length="771" mass="86446">MTARPMAGDRYRVFDTVPGMIRPERNREDGFVARPRVSHPWMRTRQLATETWEHAFVKRQALGKAATVQSPSHAAPPEDALAAKPSQRILVVEDERIVALDIVARLKRLGYAVSGVAASGEAALDACRDNPPSLVLMDIFLDGDMDGIEAARRIRELLDIPVVYITSHDDQLTLRRAAKSAPYGYVIKPVDERWLQSAIEVALYKHATEIDLKRSEDRFRRLFERMLNAFVLFEAIRDDAGEVADLRILEVNPAFERVTGFSRGEVEGRRLREVIPGVEPFWIETLGQVAVTRASSRFENYLADLNQYFLVEAYSPGSGQVAAIIEDVTDLRRGEQLLRHRTFHDPLTDLPNRALCLDRLHRAIERARRRLNYIYAVIFLDLDRFKLINDSLGHVAGDRVLCQVAATLKRHVRRLDTVARVGGDEFAILLEEIATPGDALRVARNIRDSLKEAMRIEGKKLYLSAGMGIVLGPADYERPEELLQNATIAMNHARRGGSGRIKVFDWSMREVAEHDMDVETGLRRSLEERQFLLYYQPIYSLADRTLTGFEALVRRRRPDGGIDLPGEFIHIAEETGLIVPLGNLVMAEACAALGRWSKDMAASTKFSLAVNLSGKQFSQPDLVKQTVKSLRETGADPARLRLEITESVLMDNPESALAKLRGLREMGITIGIDDFGTGYSSLSYLQRFPIDCLKVDRGFVSDMDDHGNRIIVRSVVNLAHSLGLEVVAEGIETPRQEALLKEFGCDYGQGFLYARPLPHATASEFLRSPAA</sequence>
<dbReference type="InterPro" id="IPR000014">
    <property type="entry name" value="PAS"/>
</dbReference>
<dbReference type="NCBIfam" id="TIGR00229">
    <property type="entry name" value="sensory_box"/>
    <property type="match status" value="1"/>
</dbReference>
<dbReference type="PROSITE" id="PS50112">
    <property type="entry name" value="PAS"/>
    <property type="match status" value="1"/>
</dbReference>
<dbReference type="Pfam" id="PF13188">
    <property type="entry name" value="PAS_8"/>
    <property type="match status" value="1"/>
</dbReference>
<dbReference type="NCBIfam" id="TIGR00254">
    <property type="entry name" value="GGDEF"/>
    <property type="match status" value="1"/>
</dbReference>
<dbReference type="PROSITE" id="PS50887">
    <property type="entry name" value="GGDEF"/>
    <property type="match status" value="1"/>
</dbReference>
<dbReference type="CDD" id="cd01949">
    <property type="entry name" value="GGDEF"/>
    <property type="match status" value="1"/>
</dbReference>
<dbReference type="InterPro" id="IPR000160">
    <property type="entry name" value="GGDEF_dom"/>
</dbReference>
<dbReference type="Gene3D" id="3.40.50.2300">
    <property type="match status" value="1"/>
</dbReference>
<dbReference type="Pfam" id="PF00072">
    <property type="entry name" value="Response_reg"/>
    <property type="match status" value="1"/>
</dbReference>
<dbReference type="PROSITE" id="PS50110">
    <property type="entry name" value="RESPONSE_REGULATORY"/>
    <property type="match status" value="1"/>
</dbReference>
<dbReference type="InterPro" id="IPR035919">
    <property type="entry name" value="EAL_sf"/>
</dbReference>
<dbReference type="Gene3D" id="3.20.20.450">
    <property type="entry name" value="EAL domain"/>
    <property type="match status" value="1"/>
</dbReference>
<dbReference type="InterPro" id="IPR001789">
    <property type="entry name" value="Sig_transdc_resp-reg_receiver"/>
</dbReference>
<evidence type="ECO:0000259" key="1">
    <source>
        <dbReference type="PROSITE" id="PS50110"/>
    </source>
</evidence>
<evidence type="ECO:0000259" key="3">
    <source>
        <dbReference type="PROSITE" id="PS50883"/>
    </source>
</evidence>
<organism evidence="5">
    <name type="scientific">hydrocarbon metagenome</name>
    <dbReference type="NCBI Taxonomy" id="938273"/>
    <lineage>
        <taxon>unclassified sequences</taxon>
        <taxon>metagenomes</taxon>
        <taxon>ecological metagenomes</taxon>
    </lineage>
</organism>
<protein>
    <submittedName>
        <fullName evidence="5">Diguanylate cyclase/phosphodiesterase (Ggdef &amp; eal domains) with pas/pac sensor(S)</fullName>
    </submittedName>
</protein>
<dbReference type="CDD" id="cd00130">
    <property type="entry name" value="PAS"/>
    <property type="match status" value="1"/>
</dbReference>
<dbReference type="InterPro" id="IPR029787">
    <property type="entry name" value="Nucleotide_cyclase"/>
</dbReference>
<name>A0A0W8GAA8_9ZZZZ</name>
<feature type="domain" description="PAS" evidence="2">
    <location>
        <begin position="215"/>
        <end position="275"/>
    </location>
</feature>
<dbReference type="PANTHER" id="PTHR44757">
    <property type="entry name" value="DIGUANYLATE CYCLASE DGCP"/>
    <property type="match status" value="1"/>
</dbReference>
<dbReference type="PROSITE" id="PS50883">
    <property type="entry name" value="EAL"/>
    <property type="match status" value="1"/>
</dbReference>
<dbReference type="InterPro" id="IPR011006">
    <property type="entry name" value="CheY-like_superfamily"/>
</dbReference>
<dbReference type="SUPFAM" id="SSF52172">
    <property type="entry name" value="CheY-like"/>
    <property type="match status" value="1"/>
</dbReference>
<dbReference type="Pfam" id="PF00563">
    <property type="entry name" value="EAL"/>
    <property type="match status" value="1"/>
</dbReference>
<dbReference type="Gene3D" id="3.30.450.20">
    <property type="entry name" value="PAS domain"/>
    <property type="match status" value="1"/>
</dbReference>
<dbReference type="SMART" id="SM00052">
    <property type="entry name" value="EAL"/>
    <property type="match status" value="1"/>
</dbReference>
<dbReference type="EMBL" id="LNQE01000022">
    <property type="protein sequence ID" value="KUG29921.1"/>
    <property type="molecule type" value="Genomic_DNA"/>
</dbReference>
<comment type="caution">
    <text evidence="5">The sequence shown here is derived from an EMBL/GenBank/DDBJ whole genome shotgun (WGS) entry which is preliminary data.</text>
</comment>
<dbReference type="InterPro" id="IPR035965">
    <property type="entry name" value="PAS-like_dom_sf"/>
</dbReference>
<dbReference type="PANTHER" id="PTHR44757:SF2">
    <property type="entry name" value="BIOFILM ARCHITECTURE MAINTENANCE PROTEIN MBAA"/>
    <property type="match status" value="1"/>
</dbReference>
<reference evidence="5" key="1">
    <citation type="journal article" date="2015" name="Proc. Natl. Acad. Sci. U.S.A.">
        <title>Networks of energetic and metabolic interactions define dynamics in microbial communities.</title>
        <authorList>
            <person name="Embree M."/>
            <person name="Liu J.K."/>
            <person name="Al-Bassam M.M."/>
            <person name="Zengler K."/>
        </authorList>
    </citation>
    <scope>NUCLEOTIDE SEQUENCE</scope>
</reference>
<dbReference type="InterPro" id="IPR052155">
    <property type="entry name" value="Biofilm_reg_signaling"/>
</dbReference>
<dbReference type="Pfam" id="PF00990">
    <property type="entry name" value="GGDEF"/>
    <property type="match status" value="1"/>
</dbReference>
<dbReference type="AlphaFoldDB" id="A0A0W8GAA8"/>
<feature type="domain" description="EAL" evidence="3">
    <location>
        <begin position="515"/>
        <end position="770"/>
    </location>
</feature>
<proteinExistence type="predicted"/>
<dbReference type="CDD" id="cd17534">
    <property type="entry name" value="REC_DC-like"/>
    <property type="match status" value="1"/>
</dbReference>
<dbReference type="GO" id="GO:0000160">
    <property type="term" value="P:phosphorelay signal transduction system"/>
    <property type="evidence" value="ECO:0007669"/>
    <property type="project" value="InterPro"/>
</dbReference>
<dbReference type="SUPFAM" id="SSF55073">
    <property type="entry name" value="Nucleotide cyclase"/>
    <property type="match status" value="1"/>
</dbReference>
<dbReference type="SMART" id="SM00267">
    <property type="entry name" value="GGDEF"/>
    <property type="match status" value="1"/>
</dbReference>
<feature type="domain" description="Response regulatory" evidence="1">
    <location>
        <begin position="88"/>
        <end position="203"/>
    </location>
</feature>
<evidence type="ECO:0000259" key="4">
    <source>
        <dbReference type="PROSITE" id="PS50887"/>
    </source>
</evidence>
<dbReference type="InterPro" id="IPR043128">
    <property type="entry name" value="Rev_trsase/Diguanyl_cyclase"/>
</dbReference>
<accession>A0A0W8GAA8</accession>